<dbReference type="PANTHER" id="PTHR22872">
    <property type="entry name" value="BTK-BINDING PROTEIN-RELATED"/>
    <property type="match status" value="1"/>
</dbReference>
<feature type="domain" description="RCC1-like" evidence="2">
    <location>
        <begin position="1"/>
        <end position="247"/>
    </location>
</feature>
<evidence type="ECO:0000256" key="1">
    <source>
        <dbReference type="ARBA" id="ARBA00022737"/>
    </source>
</evidence>
<evidence type="ECO:0000259" key="2">
    <source>
        <dbReference type="Pfam" id="PF25390"/>
    </source>
</evidence>
<feature type="non-terminal residue" evidence="3">
    <location>
        <position position="1"/>
    </location>
</feature>
<dbReference type="Gene3D" id="2.130.10.30">
    <property type="entry name" value="Regulator of chromosome condensation 1/beta-lactamase-inhibitor protein II"/>
    <property type="match status" value="2"/>
</dbReference>
<comment type="caution">
    <text evidence="3">The sequence shown here is derived from an EMBL/GenBank/DDBJ whole genome shotgun (WGS) entry which is preliminary data.</text>
</comment>
<accession>A0A0F9HE49</accession>
<gene>
    <name evidence="3" type="ORF">LCGC14_2009300</name>
</gene>
<sequence length="258" mass="27663">KNKFGQVGIGFDTYFTSSPVEVELFGGGVSDNIAVSISSGSDHNCALLDTNEISCWGENNKGQLGLGDTTNRSIPVRVGTGNNWKQIACGGYYFVGYHTAAIKTDGTLWTWGYNEHGQLGLGDTTDRSIPVRVGTDTNWKQVACGDRNTLAIKIDGTLWAWGLNSLGQLGLGDITDRWSPVQVGSDSDWMNIACGYYHTLAIKTEGALWAWGYNNSGQIGDGTNIDKKIPTRIGTDTNWASVDAGGHKNGRCTLGMGI</sequence>
<organism evidence="3">
    <name type="scientific">marine sediment metagenome</name>
    <dbReference type="NCBI Taxonomy" id="412755"/>
    <lineage>
        <taxon>unclassified sequences</taxon>
        <taxon>metagenomes</taxon>
        <taxon>ecological metagenomes</taxon>
    </lineage>
</organism>
<keyword evidence="1" id="KW-0677">Repeat</keyword>
<dbReference type="Pfam" id="PF25390">
    <property type="entry name" value="WD40_RLD"/>
    <property type="match status" value="1"/>
</dbReference>
<evidence type="ECO:0000313" key="3">
    <source>
        <dbReference type="EMBL" id="KKL79990.1"/>
    </source>
</evidence>
<dbReference type="AlphaFoldDB" id="A0A0F9HE49"/>
<dbReference type="InterPro" id="IPR000408">
    <property type="entry name" value="Reg_chr_condens"/>
</dbReference>
<proteinExistence type="predicted"/>
<protein>
    <recommendedName>
        <fullName evidence="2">RCC1-like domain-containing protein</fullName>
    </recommendedName>
</protein>
<dbReference type="PRINTS" id="PR00633">
    <property type="entry name" value="RCCNDNSATION"/>
</dbReference>
<dbReference type="InterPro" id="IPR058923">
    <property type="entry name" value="RCC1-like_dom"/>
</dbReference>
<dbReference type="PROSITE" id="PS00626">
    <property type="entry name" value="RCC1_2"/>
    <property type="match status" value="1"/>
</dbReference>
<dbReference type="SUPFAM" id="SSF50985">
    <property type="entry name" value="RCC1/BLIP-II"/>
    <property type="match status" value="1"/>
</dbReference>
<dbReference type="PROSITE" id="PS50012">
    <property type="entry name" value="RCC1_3"/>
    <property type="match status" value="4"/>
</dbReference>
<reference evidence="3" key="1">
    <citation type="journal article" date="2015" name="Nature">
        <title>Complex archaea that bridge the gap between prokaryotes and eukaryotes.</title>
        <authorList>
            <person name="Spang A."/>
            <person name="Saw J.H."/>
            <person name="Jorgensen S.L."/>
            <person name="Zaremba-Niedzwiedzka K."/>
            <person name="Martijn J."/>
            <person name="Lind A.E."/>
            <person name="van Eijk R."/>
            <person name="Schleper C."/>
            <person name="Guy L."/>
            <person name="Ettema T.J."/>
        </authorList>
    </citation>
    <scope>NUCLEOTIDE SEQUENCE</scope>
</reference>
<name>A0A0F9HE49_9ZZZZ</name>
<dbReference type="InterPro" id="IPR051625">
    <property type="entry name" value="Signaling_Regulatory_Domain"/>
</dbReference>
<dbReference type="InterPro" id="IPR009091">
    <property type="entry name" value="RCC1/BLIP-II"/>
</dbReference>
<dbReference type="EMBL" id="LAZR01022998">
    <property type="protein sequence ID" value="KKL79990.1"/>
    <property type="molecule type" value="Genomic_DNA"/>
</dbReference>